<feature type="signal peptide" evidence="1">
    <location>
        <begin position="1"/>
        <end position="30"/>
    </location>
</feature>
<proteinExistence type="predicted"/>
<keyword evidence="3" id="KW-1185">Reference proteome</keyword>
<keyword evidence="1" id="KW-0732">Signal</keyword>
<sequence length="120" mass="12269">MNLPRRIITGLAASTMAAGLLVGTAEVAGAAASGDYTGTGVNIRTGPFTNRTSKGQGNPGDRLTATCLAVNGTPVNGNTGWFRHTNSRTGRFGYSSAEFIGISSGSFDVRNFPDAPCTPA</sequence>
<evidence type="ECO:0000313" key="2">
    <source>
        <dbReference type="EMBL" id="TCO62840.1"/>
    </source>
</evidence>
<organism evidence="2 3">
    <name type="scientific">Actinocrispum wychmicini</name>
    <dbReference type="NCBI Taxonomy" id="1213861"/>
    <lineage>
        <taxon>Bacteria</taxon>
        <taxon>Bacillati</taxon>
        <taxon>Actinomycetota</taxon>
        <taxon>Actinomycetes</taxon>
        <taxon>Pseudonocardiales</taxon>
        <taxon>Pseudonocardiaceae</taxon>
        <taxon>Actinocrispum</taxon>
    </lineage>
</organism>
<dbReference type="OrthoDB" id="3694515at2"/>
<name>A0A4V2S885_9PSEU</name>
<dbReference type="RefSeq" id="WP_132114910.1">
    <property type="nucleotide sequence ID" value="NZ_SLWS01000002.1"/>
</dbReference>
<reference evidence="2 3" key="1">
    <citation type="submission" date="2019-03" db="EMBL/GenBank/DDBJ databases">
        <title>Genomic Encyclopedia of Type Strains, Phase IV (KMG-IV): sequencing the most valuable type-strain genomes for metagenomic binning, comparative biology and taxonomic classification.</title>
        <authorList>
            <person name="Goeker M."/>
        </authorList>
    </citation>
    <scope>NUCLEOTIDE SEQUENCE [LARGE SCALE GENOMIC DNA]</scope>
    <source>
        <strain evidence="2 3">DSM 45934</strain>
    </source>
</reference>
<dbReference type="EMBL" id="SLWS01000002">
    <property type="protein sequence ID" value="TCO62840.1"/>
    <property type="molecule type" value="Genomic_DNA"/>
</dbReference>
<evidence type="ECO:0000313" key="3">
    <source>
        <dbReference type="Proteomes" id="UP000295680"/>
    </source>
</evidence>
<gene>
    <name evidence="2" type="ORF">EV192_102979</name>
</gene>
<evidence type="ECO:0000256" key="1">
    <source>
        <dbReference type="SAM" id="SignalP"/>
    </source>
</evidence>
<protein>
    <recommendedName>
        <fullName evidence="4">SH3 domain-containing protein</fullName>
    </recommendedName>
</protein>
<dbReference type="AlphaFoldDB" id="A0A4V2S885"/>
<evidence type="ECO:0008006" key="4">
    <source>
        <dbReference type="Google" id="ProtNLM"/>
    </source>
</evidence>
<dbReference type="Gene3D" id="2.30.30.40">
    <property type="entry name" value="SH3 Domains"/>
    <property type="match status" value="1"/>
</dbReference>
<dbReference type="Proteomes" id="UP000295680">
    <property type="component" value="Unassembled WGS sequence"/>
</dbReference>
<accession>A0A4V2S885</accession>
<feature type="chain" id="PRO_5020842715" description="SH3 domain-containing protein" evidence="1">
    <location>
        <begin position="31"/>
        <end position="120"/>
    </location>
</feature>
<comment type="caution">
    <text evidence="2">The sequence shown here is derived from an EMBL/GenBank/DDBJ whole genome shotgun (WGS) entry which is preliminary data.</text>
</comment>